<organism evidence="3">
    <name type="scientific">Diabrotica virgifera virgifera</name>
    <name type="common">western corn rootworm</name>
    <dbReference type="NCBI Taxonomy" id="50390"/>
    <lineage>
        <taxon>Eukaryota</taxon>
        <taxon>Metazoa</taxon>
        <taxon>Ecdysozoa</taxon>
        <taxon>Arthropoda</taxon>
        <taxon>Hexapoda</taxon>
        <taxon>Insecta</taxon>
        <taxon>Pterygota</taxon>
        <taxon>Neoptera</taxon>
        <taxon>Endopterygota</taxon>
        <taxon>Coleoptera</taxon>
        <taxon>Polyphaga</taxon>
        <taxon>Cucujiformia</taxon>
        <taxon>Chrysomeloidea</taxon>
        <taxon>Chrysomelidae</taxon>
        <taxon>Galerucinae</taxon>
        <taxon>Diabroticina</taxon>
        <taxon>Diabroticites</taxon>
        <taxon>Diabrotica</taxon>
    </lineage>
</organism>
<dbReference type="GeneID" id="114326488"/>
<gene>
    <name evidence="3" type="primary">LOC114326488</name>
</gene>
<dbReference type="EnsemblMetazoa" id="XM_028274883.2">
    <property type="protein sequence ID" value="XP_028130684.1"/>
    <property type="gene ID" value="LOC114326488"/>
</dbReference>
<evidence type="ECO:0000313" key="2">
    <source>
        <dbReference type="Proteomes" id="UP001652700"/>
    </source>
</evidence>
<evidence type="ECO:0000313" key="3">
    <source>
        <dbReference type="RefSeq" id="XP_028130684.1"/>
    </source>
</evidence>
<name>A0A6P7F4S3_DIAVI</name>
<dbReference type="AlphaFoldDB" id="A0A6P7F4S3"/>
<keyword evidence="2" id="KW-1185">Reference proteome</keyword>
<sequence>MCEENWTKIIIPSGTVDPSKNAIIEIPINLKGSKVVVAKSTAGGGADASDGNGSAQVETELEIMSEKEQEMIESILGYEEERERLVIAPVRQRYQLVDQMELVETGVIRKDISDFQHARRKLVFDVHGIISTLPDINKVMSRF</sequence>
<evidence type="ECO:0000313" key="1">
    <source>
        <dbReference type="EnsemblMetazoa" id="XP_028130684.1"/>
    </source>
</evidence>
<reference evidence="1" key="2">
    <citation type="submission" date="2025-05" db="UniProtKB">
        <authorList>
            <consortium name="EnsemblMetazoa"/>
        </authorList>
    </citation>
    <scope>IDENTIFICATION</scope>
</reference>
<protein>
    <submittedName>
        <fullName evidence="3">Uncharacterized protein LOC114326488 isoform X2</fullName>
    </submittedName>
</protein>
<dbReference type="Proteomes" id="UP001652700">
    <property type="component" value="Unplaced"/>
</dbReference>
<reference evidence="3" key="1">
    <citation type="submission" date="2025-04" db="UniProtKB">
        <authorList>
            <consortium name="RefSeq"/>
        </authorList>
    </citation>
    <scope>IDENTIFICATION</scope>
    <source>
        <tissue evidence="3">Whole insect</tissue>
    </source>
</reference>
<dbReference type="OrthoDB" id="6723953at2759"/>
<accession>A0A6P7F4S3</accession>
<proteinExistence type="predicted"/>
<dbReference type="RefSeq" id="XP_028130684.1">
    <property type="nucleotide sequence ID" value="XM_028274883.1"/>
</dbReference>